<dbReference type="InterPro" id="IPR036186">
    <property type="entry name" value="Serpin_sf"/>
</dbReference>
<name>A0A7K8ZKX1_9PASS</name>
<dbReference type="Proteomes" id="UP000591535">
    <property type="component" value="Unassembled WGS sequence"/>
</dbReference>
<dbReference type="SUPFAM" id="SSF56574">
    <property type="entry name" value="Serpins"/>
    <property type="match status" value="1"/>
</dbReference>
<dbReference type="InterPro" id="IPR023796">
    <property type="entry name" value="Serpin_dom"/>
</dbReference>
<dbReference type="SMART" id="SM00093">
    <property type="entry name" value="SERPIN"/>
    <property type="match status" value="1"/>
</dbReference>
<evidence type="ECO:0000256" key="7">
    <source>
        <dbReference type="SAM" id="MobiDB-lite"/>
    </source>
</evidence>
<dbReference type="Gene3D" id="2.30.39.10">
    <property type="entry name" value="Alpha-1-antitrypsin, domain 1"/>
    <property type="match status" value="1"/>
</dbReference>
<dbReference type="FunFam" id="3.30.497.10:FF:000001">
    <property type="entry name" value="Serine protease inhibitor"/>
    <property type="match status" value="1"/>
</dbReference>
<dbReference type="InterPro" id="IPR042185">
    <property type="entry name" value="Serpin_sf_2"/>
</dbReference>
<dbReference type="FunFam" id="2.30.39.10:FF:000003">
    <property type="entry name" value="alpha-1-antitrypsin isoform X1"/>
    <property type="match status" value="1"/>
</dbReference>
<feature type="chain" id="PRO_5029689666" evidence="8">
    <location>
        <begin position="22"/>
        <end position="419"/>
    </location>
</feature>
<keyword evidence="4" id="KW-0722">Serine protease inhibitor</keyword>
<evidence type="ECO:0000313" key="11">
    <source>
        <dbReference type="Proteomes" id="UP000591535"/>
    </source>
</evidence>
<dbReference type="InterPro" id="IPR023795">
    <property type="entry name" value="Serpin_CS"/>
</dbReference>
<evidence type="ECO:0000256" key="8">
    <source>
        <dbReference type="SAM" id="SignalP"/>
    </source>
</evidence>
<dbReference type="EMBL" id="VWZG01003545">
    <property type="protein sequence ID" value="NXG16422.1"/>
    <property type="molecule type" value="Genomic_DNA"/>
</dbReference>
<evidence type="ECO:0000256" key="3">
    <source>
        <dbReference type="ARBA" id="ARBA00022729"/>
    </source>
</evidence>
<evidence type="ECO:0000256" key="4">
    <source>
        <dbReference type="ARBA" id="ARBA00022900"/>
    </source>
</evidence>
<evidence type="ECO:0000256" key="6">
    <source>
        <dbReference type="RuleBase" id="RU000411"/>
    </source>
</evidence>
<dbReference type="InterPro" id="IPR042178">
    <property type="entry name" value="Serpin_sf_1"/>
</dbReference>
<dbReference type="Gene3D" id="2.10.310.10">
    <property type="entry name" value="Serpins superfamily"/>
    <property type="match status" value="1"/>
</dbReference>
<keyword evidence="11" id="KW-1185">Reference proteome</keyword>
<dbReference type="GO" id="GO:0004867">
    <property type="term" value="F:serine-type endopeptidase inhibitor activity"/>
    <property type="evidence" value="ECO:0007669"/>
    <property type="project" value="UniProtKB-KW"/>
</dbReference>
<comment type="caution">
    <text evidence="10">The sequence shown here is derived from an EMBL/GenBank/DDBJ whole genome shotgun (WGS) entry which is preliminary data.</text>
</comment>
<sequence>MMKPTFPLCLLAAILHFSVHSLTQTDHHSDQPKAAHPQDLHSHEGDPLESCQRIVPSNREFAFRFYRQATTQEPGKNVFFSPISISAAFALLALGSRATSQAQVLEGLAFNLTTTREEEIHDGFRHLLLLLNRPGSQMQLSMGNTLFMDNHLKPLKTFLKDIKKLYRGKVVSSNFLNSTEAKKEINDHVKNKTHGNINEILEELDPNTLMVIVNYIYFKAYWENPFSIMGTRKDYFHVNAKTSVEVKMMTRDGFYKAYFDRKLSCKVVQIPYKGDVAALFILPNEGKMKQLEHALTKDTVSKWEKSLQIRRLEVHVPKLSVSATYDLKKILTNLGITHVFSDQADLSGITGKPHVKVSKAAHKALLKIHENGTEAAAVTTVDLVPYSAPPVVKFNRPFLLLIVDQYTQSILFVGKIVNP</sequence>
<keyword evidence="5" id="KW-0325">Glycoprotein</keyword>
<feature type="signal peptide" evidence="8">
    <location>
        <begin position="1"/>
        <end position="21"/>
    </location>
</feature>
<keyword evidence="3 8" id="KW-0732">Signal</keyword>
<feature type="domain" description="Serpin" evidence="9">
    <location>
        <begin position="63"/>
        <end position="419"/>
    </location>
</feature>
<evidence type="ECO:0000256" key="2">
    <source>
        <dbReference type="ARBA" id="ARBA00022690"/>
    </source>
</evidence>
<feature type="non-terminal residue" evidence="10">
    <location>
        <position position="419"/>
    </location>
</feature>
<protein>
    <submittedName>
        <fullName evidence="10">A1AT protein</fullName>
    </submittedName>
</protein>
<dbReference type="PRINTS" id="PR00780">
    <property type="entry name" value="LEUSERPINII"/>
</dbReference>
<dbReference type="GO" id="GO:0005615">
    <property type="term" value="C:extracellular space"/>
    <property type="evidence" value="ECO:0007669"/>
    <property type="project" value="InterPro"/>
</dbReference>
<dbReference type="Pfam" id="PF00079">
    <property type="entry name" value="Serpin"/>
    <property type="match status" value="1"/>
</dbReference>
<feature type="region of interest" description="Disordered" evidence="7">
    <location>
        <begin position="26"/>
        <end position="49"/>
    </location>
</feature>
<evidence type="ECO:0000259" key="9">
    <source>
        <dbReference type="SMART" id="SM00093"/>
    </source>
</evidence>
<accession>A0A7K8ZKX1</accession>
<feature type="compositionally biased region" description="Basic and acidic residues" evidence="7">
    <location>
        <begin position="26"/>
        <end position="46"/>
    </location>
</feature>
<evidence type="ECO:0000256" key="5">
    <source>
        <dbReference type="ARBA" id="ARBA00023180"/>
    </source>
</evidence>
<dbReference type="InterPro" id="IPR000215">
    <property type="entry name" value="Serpin_fam"/>
</dbReference>
<dbReference type="PANTHER" id="PTHR11461">
    <property type="entry name" value="SERINE PROTEASE INHIBITOR, SERPIN"/>
    <property type="match status" value="1"/>
</dbReference>
<dbReference type="FunFam" id="2.10.310.10:FF:000001">
    <property type="entry name" value="Serpin family A member 1"/>
    <property type="match status" value="1"/>
</dbReference>
<dbReference type="PROSITE" id="PS00284">
    <property type="entry name" value="SERPIN"/>
    <property type="match status" value="1"/>
</dbReference>
<feature type="non-terminal residue" evidence="10">
    <location>
        <position position="1"/>
    </location>
</feature>
<reference evidence="10 11" key="1">
    <citation type="submission" date="2019-09" db="EMBL/GenBank/DDBJ databases">
        <title>Bird 10,000 Genomes (B10K) Project - Family phase.</title>
        <authorList>
            <person name="Zhang G."/>
        </authorList>
    </citation>
    <scope>NUCLEOTIDE SEQUENCE [LARGE SCALE GENOMIC DNA]</scope>
    <source>
        <strain evidence="10">B10K-DU-001-02</strain>
        <tissue evidence="10">Muscle</tissue>
    </source>
</reference>
<evidence type="ECO:0000313" key="10">
    <source>
        <dbReference type="EMBL" id="NXG16422.1"/>
    </source>
</evidence>
<gene>
    <name evidence="10" type="primary">Serpina1</name>
    <name evidence="10" type="ORF">GRAVAR_R00151</name>
</gene>
<dbReference type="PANTHER" id="PTHR11461:SF165">
    <property type="entry name" value="ALPHA-1-ANTITRYPSIN"/>
    <property type="match status" value="1"/>
</dbReference>
<dbReference type="Gene3D" id="3.30.497.10">
    <property type="entry name" value="Antithrombin, subunit I, domain 2"/>
    <property type="match status" value="1"/>
</dbReference>
<organism evidence="10 11">
    <name type="scientific">Grallaria varia</name>
    <name type="common">variegated antpitta</name>
    <dbReference type="NCBI Taxonomy" id="117165"/>
    <lineage>
        <taxon>Eukaryota</taxon>
        <taxon>Metazoa</taxon>
        <taxon>Chordata</taxon>
        <taxon>Craniata</taxon>
        <taxon>Vertebrata</taxon>
        <taxon>Euteleostomi</taxon>
        <taxon>Archelosauria</taxon>
        <taxon>Archosauria</taxon>
        <taxon>Dinosauria</taxon>
        <taxon>Saurischia</taxon>
        <taxon>Theropoda</taxon>
        <taxon>Coelurosauria</taxon>
        <taxon>Aves</taxon>
        <taxon>Neognathae</taxon>
        <taxon>Neoaves</taxon>
        <taxon>Telluraves</taxon>
        <taxon>Australaves</taxon>
        <taxon>Passeriformes</taxon>
        <taxon>Formicariidae</taxon>
        <taxon>Grallaria</taxon>
    </lineage>
</organism>
<proteinExistence type="inferred from homology"/>
<comment type="similarity">
    <text evidence="1 6">Belongs to the serpin family.</text>
</comment>
<keyword evidence="2" id="KW-0646">Protease inhibitor</keyword>
<dbReference type="AlphaFoldDB" id="A0A7K8ZKX1"/>
<evidence type="ECO:0000256" key="1">
    <source>
        <dbReference type="ARBA" id="ARBA00009500"/>
    </source>
</evidence>